<protein>
    <submittedName>
        <fullName evidence="2">Uncharacterized protein</fullName>
    </submittedName>
</protein>
<evidence type="ECO:0000313" key="3">
    <source>
        <dbReference type="Proteomes" id="UP000015530"/>
    </source>
</evidence>
<feature type="compositionally biased region" description="Polar residues" evidence="1">
    <location>
        <begin position="7"/>
        <end position="28"/>
    </location>
</feature>
<dbReference type="EMBL" id="AMYD01000956">
    <property type="protein sequence ID" value="EQB55338.1"/>
    <property type="molecule type" value="Genomic_DNA"/>
</dbReference>
<organism evidence="2 3">
    <name type="scientific">Colletotrichum gloeosporioides (strain Cg-14)</name>
    <name type="common">Anthracnose fungus</name>
    <name type="synonym">Glomerella cingulata</name>
    <dbReference type="NCBI Taxonomy" id="1237896"/>
    <lineage>
        <taxon>Eukaryota</taxon>
        <taxon>Fungi</taxon>
        <taxon>Dikarya</taxon>
        <taxon>Ascomycota</taxon>
        <taxon>Pezizomycotina</taxon>
        <taxon>Sordariomycetes</taxon>
        <taxon>Hypocreomycetidae</taxon>
        <taxon>Glomerellales</taxon>
        <taxon>Glomerellaceae</taxon>
        <taxon>Colletotrichum</taxon>
        <taxon>Colletotrichum gloeosporioides species complex</taxon>
    </lineage>
</organism>
<sequence length="28" mass="2960">MAAPSRPGNTQDVCEVTTMTQQPTILLG</sequence>
<comment type="caution">
    <text evidence="2">The sequence shown here is derived from an EMBL/GenBank/DDBJ whole genome shotgun (WGS) entry which is preliminary data.</text>
</comment>
<proteinExistence type="predicted"/>
<name>T0KRN9_COLGC</name>
<accession>T0KRN9</accession>
<evidence type="ECO:0000256" key="1">
    <source>
        <dbReference type="SAM" id="MobiDB-lite"/>
    </source>
</evidence>
<reference evidence="3" key="1">
    <citation type="journal article" date="2013" name="Mol. Plant Microbe Interact.">
        <title>Global aspects of pacC regulation of pathogenicity genes in Colletotrichum gloeosporioides as revealed by transcriptome analysis.</title>
        <authorList>
            <person name="Alkan N."/>
            <person name="Meng X."/>
            <person name="Friedlander G."/>
            <person name="Reuveni E."/>
            <person name="Sukno S."/>
            <person name="Sherman A."/>
            <person name="Thon M."/>
            <person name="Fluhr R."/>
            <person name="Prusky D."/>
        </authorList>
    </citation>
    <scope>NUCLEOTIDE SEQUENCE [LARGE SCALE GENOMIC DNA]</scope>
    <source>
        <strain evidence="3">Cg-14</strain>
    </source>
</reference>
<evidence type="ECO:0000313" key="2">
    <source>
        <dbReference type="EMBL" id="EQB55338.1"/>
    </source>
</evidence>
<dbReference type="HOGENOM" id="CLU_3413081_0_0_1"/>
<gene>
    <name evidence="2" type="ORF">CGLO_04747</name>
</gene>
<dbReference type="Proteomes" id="UP000015530">
    <property type="component" value="Unassembled WGS sequence"/>
</dbReference>
<feature type="region of interest" description="Disordered" evidence="1">
    <location>
        <begin position="1"/>
        <end position="28"/>
    </location>
</feature>
<dbReference type="AlphaFoldDB" id="T0KRN9"/>